<dbReference type="InterPro" id="IPR001394">
    <property type="entry name" value="Peptidase_C19_UCH"/>
</dbReference>
<dbReference type="InterPro" id="IPR038765">
    <property type="entry name" value="Papain-like_cys_pep_sf"/>
</dbReference>
<evidence type="ECO:0000256" key="3">
    <source>
        <dbReference type="ARBA" id="ARBA00022833"/>
    </source>
</evidence>
<dbReference type="RefSeq" id="XP_012897478.1">
    <property type="nucleotide sequence ID" value="XM_013042024.1"/>
</dbReference>
<keyword evidence="3" id="KW-0862">Zinc</keyword>
<sequence>MQNKSQGANAKESRSCPYLDTVDRKVLDFDLEKECSVTLSHKNVYVCLVCGVYLQGRAENTPVYFHSMQEDHHVFLNTETKKFYCLPDNYEIVDHSLEDIKMALDPEFTPESIKKLDSNTMHYRVPTGDEYLPGEMGMNVVDNADYVNVVVQALSHVTPIRDFFLIPANYSYTSNPLVHSFGVLIRKLWSHTRFKCNVTPYEFLNEVTRSSNEKFTVKERRDASEFLCWLLNSLHTALKDKEHKTTVIDRCFKGRIEVTRRTYKLVGISGFQKSSRIPVSAWKWPPTTAACTSTFPRPRISQILAGNEAKVETAVKQQDYWMLSLDLPPIPLFRNSNNDSVVNKLPLYSLLKKFDGETPTKEIWENAEKTYRIVKLPRYLIFAIHRFQKNEFFFEKNTSIVQFPIRNMEMRHFFFPPRRAATVEFDLVANICHDVDLEEDREKKKRNPLLENPVTKGSYRIHMKNNADDEWYEIQELVVKPTRAELVMLSESSILVFERKD</sequence>
<protein>
    <recommendedName>
        <fullName evidence="9">USP domain-containing protein</fullName>
    </recommendedName>
</protein>
<dbReference type="Pfam" id="PF00443">
    <property type="entry name" value="UCH"/>
    <property type="match status" value="1"/>
</dbReference>
<keyword evidence="2 4" id="KW-0863">Zinc-finger</keyword>
<dbReference type="SMART" id="SM00290">
    <property type="entry name" value="ZnF_UBP"/>
    <property type="match status" value="1"/>
</dbReference>
<dbReference type="PANTHER" id="PTHR21646">
    <property type="entry name" value="UBIQUITIN CARBOXYL-TERMINAL HYDROLASE"/>
    <property type="match status" value="1"/>
</dbReference>
<dbReference type="GeneID" id="24920416"/>
<keyword evidence="1" id="KW-0479">Metal-binding</keyword>
<dbReference type="GO" id="GO:0016579">
    <property type="term" value="P:protein deubiquitination"/>
    <property type="evidence" value="ECO:0007669"/>
    <property type="project" value="InterPro"/>
</dbReference>
<gene>
    <name evidence="7" type="ORF">GSBLH_T00003312001</name>
</gene>
<accession>D8M6L2</accession>
<feature type="domain" description="UBP-type" evidence="6">
    <location>
        <begin position="14"/>
        <end position="111"/>
    </location>
</feature>
<dbReference type="InParanoid" id="D8M6L2"/>
<dbReference type="OMA" id="QLRRFKC"/>
<organism evidence="7">
    <name type="scientific">Blastocystis hominis</name>
    <dbReference type="NCBI Taxonomy" id="12968"/>
    <lineage>
        <taxon>Eukaryota</taxon>
        <taxon>Sar</taxon>
        <taxon>Stramenopiles</taxon>
        <taxon>Bigyra</taxon>
        <taxon>Opalozoa</taxon>
        <taxon>Opalinata</taxon>
        <taxon>Blastocystidae</taxon>
        <taxon>Blastocystis</taxon>
    </lineage>
</organism>
<evidence type="ECO:0000259" key="5">
    <source>
        <dbReference type="PROSITE" id="PS50235"/>
    </source>
</evidence>
<dbReference type="InterPro" id="IPR001607">
    <property type="entry name" value="Znf_UBP"/>
</dbReference>
<dbReference type="PROSITE" id="PS50235">
    <property type="entry name" value="USP_3"/>
    <property type="match status" value="1"/>
</dbReference>
<dbReference type="PANTHER" id="PTHR21646:SF16">
    <property type="entry name" value="U4_U6.U5 TRI-SNRNP-ASSOCIATED PROTEIN 2"/>
    <property type="match status" value="1"/>
</dbReference>
<evidence type="ECO:0000256" key="2">
    <source>
        <dbReference type="ARBA" id="ARBA00022771"/>
    </source>
</evidence>
<dbReference type="Gene3D" id="3.90.70.10">
    <property type="entry name" value="Cysteine proteinases"/>
    <property type="match status" value="1"/>
</dbReference>
<dbReference type="InterPro" id="IPR013083">
    <property type="entry name" value="Znf_RING/FYVE/PHD"/>
</dbReference>
<evidence type="ECO:0008006" key="9">
    <source>
        <dbReference type="Google" id="ProtNLM"/>
    </source>
</evidence>
<evidence type="ECO:0000259" key="6">
    <source>
        <dbReference type="PROSITE" id="PS50271"/>
    </source>
</evidence>
<dbReference type="EMBL" id="FN668661">
    <property type="protein sequence ID" value="CBK23430.2"/>
    <property type="molecule type" value="Genomic_DNA"/>
</dbReference>
<dbReference type="GO" id="GO:0008270">
    <property type="term" value="F:zinc ion binding"/>
    <property type="evidence" value="ECO:0007669"/>
    <property type="project" value="UniProtKB-KW"/>
</dbReference>
<dbReference type="GO" id="GO:0004843">
    <property type="term" value="F:cysteine-type deubiquitinase activity"/>
    <property type="evidence" value="ECO:0007669"/>
    <property type="project" value="InterPro"/>
</dbReference>
<dbReference type="Proteomes" id="UP000008312">
    <property type="component" value="Unassembled WGS sequence"/>
</dbReference>
<dbReference type="FunCoup" id="D8M6L2">
    <property type="interactions" value="466"/>
</dbReference>
<dbReference type="SUPFAM" id="SSF54001">
    <property type="entry name" value="Cysteine proteinases"/>
    <property type="match status" value="1"/>
</dbReference>
<evidence type="ECO:0000313" key="8">
    <source>
        <dbReference type="Proteomes" id="UP000008312"/>
    </source>
</evidence>
<evidence type="ECO:0000313" key="7">
    <source>
        <dbReference type="EMBL" id="CBK23430.2"/>
    </source>
</evidence>
<dbReference type="AlphaFoldDB" id="D8M6L2"/>
<keyword evidence="8" id="KW-1185">Reference proteome</keyword>
<proteinExistence type="predicted"/>
<feature type="domain" description="USP" evidence="5">
    <location>
        <begin position="136"/>
        <end position="500"/>
    </location>
</feature>
<dbReference type="Gene3D" id="3.30.40.10">
    <property type="entry name" value="Zinc/RING finger domain, C3HC4 (zinc finger)"/>
    <property type="match status" value="1"/>
</dbReference>
<dbReference type="OrthoDB" id="10263353at2759"/>
<dbReference type="Pfam" id="PF02148">
    <property type="entry name" value="zf-UBP"/>
    <property type="match status" value="1"/>
</dbReference>
<name>D8M6L2_BLAHO</name>
<evidence type="ECO:0000256" key="4">
    <source>
        <dbReference type="PROSITE-ProRule" id="PRU00502"/>
    </source>
</evidence>
<evidence type="ECO:0000256" key="1">
    <source>
        <dbReference type="ARBA" id="ARBA00022723"/>
    </source>
</evidence>
<dbReference type="SUPFAM" id="SSF57850">
    <property type="entry name" value="RING/U-box"/>
    <property type="match status" value="1"/>
</dbReference>
<dbReference type="InterPro" id="IPR028889">
    <property type="entry name" value="USP"/>
</dbReference>
<dbReference type="InterPro" id="IPR050185">
    <property type="entry name" value="Ub_carboxyl-term_hydrolase"/>
</dbReference>
<dbReference type="PROSITE" id="PS50271">
    <property type="entry name" value="ZF_UBP"/>
    <property type="match status" value="1"/>
</dbReference>
<reference evidence="7" key="1">
    <citation type="submission" date="2010-02" db="EMBL/GenBank/DDBJ databases">
        <title>Sequencing and annotation of the Blastocystis hominis genome.</title>
        <authorList>
            <person name="Wincker P."/>
        </authorList>
    </citation>
    <scope>NUCLEOTIDE SEQUENCE</scope>
    <source>
        <strain evidence="7">Singapore isolate B</strain>
    </source>
</reference>